<comment type="pathway">
    <text evidence="3">Amino-acid degradation; L-lysine degradation via saccharopine pathway; glutaryl-CoA from L-lysine: step 6/6.</text>
</comment>
<dbReference type="SUPFAM" id="SSF52777">
    <property type="entry name" value="CoA-dependent acyltransferases"/>
    <property type="match status" value="1"/>
</dbReference>
<dbReference type="CDD" id="cd06849">
    <property type="entry name" value="lipoyl_domain"/>
    <property type="match status" value="1"/>
</dbReference>
<feature type="compositionally biased region" description="Pro residues" evidence="16">
    <location>
        <begin position="179"/>
        <end position="215"/>
    </location>
</feature>
<dbReference type="NCBIfam" id="NF004309">
    <property type="entry name" value="PRK05704.1"/>
    <property type="match status" value="1"/>
</dbReference>
<dbReference type="VEuPathDB" id="VectorBase:AFAF012205"/>
<dbReference type="Pfam" id="PF00198">
    <property type="entry name" value="2-oxoacid_dh"/>
    <property type="match status" value="1"/>
</dbReference>
<dbReference type="InterPro" id="IPR001078">
    <property type="entry name" value="2-oxoacid_DH_actylTfrase"/>
</dbReference>
<keyword evidence="11" id="KW-0496">Mitochondrion</keyword>
<evidence type="ECO:0000256" key="7">
    <source>
        <dbReference type="ARBA" id="ARBA00022532"/>
    </source>
</evidence>
<organism evidence="18 19">
    <name type="scientific">Anopheles farauti</name>
    <dbReference type="NCBI Taxonomy" id="69004"/>
    <lineage>
        <taxon>Eukaryota</taxon>
        <taxon>Metazoa</taxon>
        <taxon>Ecdysozoa</taxon>
        <taxon>Arthropoda</taxon>
        <taxon>Hexapoda</taxon>
        <taxon>Insecta</taxon>
        <taxon>Pterygota</taxon>
        <taxon>Neoptera</taxon>
        <taxon>Endopterygota</taxon>
        <taxon>Diptera</taxon>
        <taxon>Nematocera</taxon>
        <taxon>Culicoidea</taxon>
        <taxon>Culicidae</taxon>
        <taxon>Anophelinae</taxon>
        <taxon>Anopheles</taxon>
    </lineage>
</organism>
<dbReference type="Pfam" id="PF00364">
    <property type="entry name" value="Biotin_lipoyl"/>
    <property type="match status" value="1"/>
</dbReference>
<dbReference type="UniPathway" id="UPA00868">
    <property type="reaction ID" value="UER00840"/>
</dbReference>
<dbReference type="PROSITE" id="PS50968">
    <property type="entry name" value="BIOTINYL_LIPOYL"/>
    <property type="match status" value="1"/>
</dbReference>
<dbReference type="EMBL" id="AXCN02001191">
    <property type="status" value="NOT_ANNOTATED_CDS"/>
    <property type="molecule type" value="Genomic_DNA"/>
</dbReference>
<evidence type="ECO:0000256" key="12">
    <source>
        <dbReference type="ARBA" id="ARBA00023315"/>
    </source>
</evidence>
<dbReference type="GO" id="GO:0033512">
    <property type="term" value="P:L-lysine catabolic process to acetyl-CoA via saccharopine"/>
    <property type="evidence" value="ECO:0007669"/>
    <property type="project" value="UniProtKB-UniPathway"/>
</dbReference>
<reference evidence="18" key="2">
    <citation type="submission" date="2020-05" db="UniProtKB">
        <authorList>
            <consortium name="EnsemblMetazoa"/>
        </authorList>
    </citation>
    <scope>IDENTIFICATION</scope>
    <source>
        <strain evidence="18">FAR1</strain>
    </source>
</reference>
<feature type="compositionally biased region" description="Low complexity" evidence="16">
    <location>
        <begin position="166"/>
        <end position="178"/>
    </location>
</feature>
<evidence type="ECO:0000256" key="3">
    <source>
        <dbReference type="ARBA" id="ARBA00005145"/>
    </source>
</evidence>
<name>A0A182QKR6_9DIPT</name>
<reference evidence="19" key="1">
    <citation type="submission" date="2014-01" db="EMBL/GenBank/DDBJ databases">
        <title>The Genome Sequence of Anopheles farauti FAR1 (V2).</title>
        <authorList>
            <consortium name="The Broad Institute Genomics Platform"/>
            <person name="Neafsey D.E."/>
            <person name="Besansky N."/>
            <person name="Howell P."/>
            <person name="Walton C."/>
            <person name="Young S.K."/>
            <person name="Zeng Q."/>
            <person name="Gargeya S."/>
            <person name="Fitzgerald M."/>
            <person name="Haas B."/>
            <person name="Abouelleil A."/>
            <person name="Allen A.W."/>
            <person name="Alvarado L."/>
            <person name="Arachchi H.M."/>
            <person name="Berlin A.M."/>
            <person name="Chapman S.B."/>
            <person name="Gainer-Dewar J."/>
            <person name="Goldberg J."/>
            <person name="Griggs A."/>
            <person name="Gujja S."/>
            <person name="Hansen M."/>
            <person name="Howarth C."/>
            <person name="Imamovic A."/>
            <person name="Ireland A."/>
            <person name="Larimer J."/>
            <person name="McCowan C."/>
            <person name="Murphy C."/>
            <person name="Pearson M."/>
            <person name="Poon T.W."/>
            <person name="Priest M."/>
            <person name="Roberts A."/>
            <person name="Saif S."/>
            <person name="Shea T."/>
            <person name="Sisk P."/>
            <person name="Sykes S."/>
            <person name="Wortman J."/>
            <person name="Nusbaum C."/>
            <person name="Birren B."/>
        </authorList>
    </citation>
    <scope>NUCLEOTIDE SEQUENCE [LARGE SCALE GENOMIC DNA]</scope>
    <source>
        <strain evidence="19">FAR1</strain>
    </source>
</reference>
<dbReference type="Gene3D" id="2.40.50.100">
    <property type="match status" value="1"/>
</dbReference>
<evidence type="ECO:0000313" key="18">
    <source>
        <dbReference type="EnsemblMetazoa" id="AFAF012205-PA"/>
    </source>
</evidence>
<accession>A0A182QKR6</accession>
<dbReference type="Proteomes" id="UP000075886">
    <property type="component" value="Unassembled WGS sequence"/>
</dbReference>
<evidence type="ECO:0000256" key="6">
    <source>
        <dbReference type="ARBA" id="ARBA00020294"/>
    </source>
</evidence>
<comment type="similarity">
    <text evidence="4">Belongs to the 2-oxoacid dehydrogenase family.</text>
</comment>
<dbReference type="InterPro" id="IPR000089">
    <property type="entry name" value="Biotin_lipoyl"/>
</dbReference>
<evidence type="ECO:0000256" key="11">
    <source>
        <dbReference type="ARBA" id="ARBA00023128"/>
    </source>
</evidence>
<proteinExistence type="inferred from homology"/>
<evidence type="ECO:0000259" key="17">
    <source>
        <dbReference type="PROSITE" id="PS50968"/>
    </source>
</evidence>
<dbReference type="GO" id="GO:0045252">
    <property type="term" value="C:oxoglutarate dehydrogenase complex"/>
    <property type="evidence" value="ECO:0007669"/>
    <property type="project" value="InterPro"/>
</dbReference>
<evidence type="ECO:0000256" key="15">
    <source>
        <dbReference type="ARBA" id="ARBA00046046"/>
    </source>
</evidence>
<dbReference type="NCBIfam" id="TIGR01347">
    <property type="entry name" value="sucB"/>
    <property type="match status" value="1"/>
</dbReference>
<dbReference type="GO" id="GO:0006099">
    <property type="term" value="P:tricarboxylic acid cycle"/>
    <property type="evidence" value="ECO:0007669"/>
    <property type="project" value="UniProtKB-KW"/>
</dbReference>
<evidence type="ECO:0000256" key="14">
    <source>
        <dbReference type="ARBA" id="ARBA00032406"/>
    </source>
</evidence>
<dbReference type="InterPro" id="IPR050537">
    <property type="entry name" value="2-oxoacid_dehydrogenase"/>
</dbReference>
<keyword evidence="7" id="KW-0816">Tricarboxylic acid cycle</keyword>
<comment type="function">
    <text evidence="15">Dihydrolipoamide succinyltransferase (E2) component of the 2-oxoglutarate dehydrogenase complex. The 2-oxoglutarate dehydrogenase complex catalyzes the overall conversion of 2-oxoglutarate to succinyl-CoA and CO(2). The 2-oxoglutarate dehydrogenase complex is mainly active in the mitochondrion. A fraction of the 2-oxoglutarate dehydrogenase complex also localizes in the nucleus and is required for lysine succinylation of histones: associates with KAT2A on chromatin and provides succinyl-CoA to histone succinyltransferase KAT2A.</text>
</comment>
<dbReference type="GO" id="GO:0004149">
    <property type="term" value="F:dihydrolipoyllysine-residue succinyltransferase activity"/>
    <property type="evidence" value="ECO:0007669"/>
    <property type="project" value="UniProtKB-EC"/>
</dbReference>
<dbReference type="InterPro" id="IPR023213">
    <property type="entry name" value="CAT-like_dom_sf"/>
</dbReference>
<dbReference type="AlphaFoldDB" id="A0A182QKR6"/>
<dbReference type="EnsemblMetazoa" id="AFAF012205-RA">
    <property type="protein sequence ID" value="AFAF012205-PA"/>
    <property type="gene ID" value="AFAF012205"/>
</dbReference>
<keyword evidence="10" id="KW-0809">Transit peptide</keyword>
<dbReference type="InterPro" id="IPR006255">
    <property type="entry name" value="SucB"/>
</dbReference>
<evidence type="ECO:0000256" key="13">
    <source>
        <dbReference type="ARBA" id="ARBA00031331"/>
    </source>
</evidence>
<keyword evidence="12" id="KW-0012">Acyltransferase</keyword>
<dbReference type="InterPro" id="IPR003016">
    <property type="entry name" value="2-oxoA_DH_lipoyl-BS"/>
</dbReference>
<feature type="region of interest" description="Disordered" evidence="16">
    <location>
        <begin position="166"/>
        <end position="218"/>
    </location>
</feature>
<protein>
    <recommendedName>
        <fullName evidence="6">Dihydrolipoyllysine-residue succinyltransferase component of 2-oxoglutarate dehydrogenase complex, mitochondrial</fullName>
        <ecNumber evidence="5">2.3.1.61</ecNumber>
    </recommendedName>
    <alternativeName>
        <fullName evidence="14">2-oxoglutarate dehydrogenase complex component E2</fullName>
    </alternativeName>
    <alternativeName>
        <fullName evidence="13">E2K</fullName>
    </alternativeName>
</protein>
<keyword evidence="9" id="KW-0450">Lipoyl</keyword>
<evidence type="ECO:0000256" key="9">
    <source>
        <dbReference type="ARBA" id="ARBA00022823"/>
    </source>
</evidence>
<evidence type="ECO:0000256" key="16">
    <source>
        <dbReference type="SAM" id="MobiDB-lite"/>
    </source>
</evidence>
<dbReference type="PANTHER" id="PTHR43416:SF5">
    <property type="entry name" value="DIHYDROLIPOYLLYSINE-RESIDUE SUCCINYLTRANSFERASE COMPONENT OF 2-OXOGLUTARATE DEHYDROGENASE COMPLEX, MITOCHONDRIAL"/>
    <property type="match status" value="1"/>
</dbReference>
<keyword evidence="8" id="KW-0808">Transferase</keyword>
<dbReference type="PANTHER" id="PTHR43416">
    <property type="entry name" value="DIHYDROLIPOYLLYSINE-RESIDUE SUCCINYLTRANSFERASE COMPONENT OF 2-OXOGLUTARATE DEHYDROGENASE COMPLEX, MITOCHONDRIAL-RELATED"/>
    <property type="match status" value="1"/>
</dbReference>
<dbReference type="InterPro" id="IPR011053">
    <property type="entry name" value="Single_hybrid_motif"/>
</dbReference>
<evidence type="ECO:0000256" key="4">
    <source>
        <dbReference type="ARBA" id="ARBA00007317"/>
    </source>
</evidence>
<dbReference type="Gene3D" id="3.30.559.10">
    <property type="entry name" value="Chloramphenicol acetyltransferase-like domain"/>
    <property type="match status" value="1"/>
</dbReference>
<evidence type="ECO:0000256" key="1">
    <source>
        <dbReference type="ARBA" id="ARBA00001938"/>
    </source>
</evidence>
<evidence type="ECO:0000256" key="10">
    <source>
        <dbReference type="ARBA" id="ARBA00022946"/>
    </source>
</evidence>
<feature type="domain" description="Lipoyl-binding" evidence="17">
    <location>
        <begin position="84"/>
        <end position="158"/>
    </location>
</feature>
<evidence type="ECO:0000256" key="5">
    <source>
        <dbReference type="ARBA" id="ARBA00012945"/>
    </source>
</evidence>
<dbReference type="FunFam" id="3.30.559.10:FF:000006">
    <property type="entry name" value="Dihydrolipoyllysine-residue succinyltransferase component of 2-oxoglutarate dehydrogenase complex, mitochondrial"/>
    <property type="match status" value="1"/>
</dbReference>
<evidence type="ECO:0000256" key="2">
    <source>
        <dbReference type="ARBA" id="ARBA00004173"/>
    </source>
</evidence>
<comment type="subcellular location">
    <subcellularLocation>
        <location evidence="2">Mitochondrion</location>
    </subcellularLocation>
</comment>
<evidence type="ECO:0000313" key="19">
    <source>
        <dbReference type="Proteomes" id="UP000075886"/>
    </source>
</evidence>
<evidence type="ECO:0000256" key="8">
    <source>
        <dbReference type="ARBA" id="ARBA00022679"/>
    </source>
</evidence>
<dbReference type="SUPFAM" id="SSF51230">
    <property type="entry name" value="Single hybrid motif"/>
    <property type="match status" value="1"/>
</dbReference>
<sequence>MAGILSISSRNLPRAAIRLGLRSLEGQSASQQGTSRSAHRLVQTIRLAAADSGRRSESVRNSIKASQWAANERTIFTSARMLSSEIVKVPPFADSVSEGDVKFEKKVGDAVAADEVVMEIETDKTTVGVPAPGHGIIEEIYVADGDTVKAGQQLFKLKITGEAPKAAAKPAEAPAPAAAAPPPPPPPPPVAAAAPPPPPPPVADGVPPPPPPKPAAPISRMPVAAIRHAQAIEAATVKVPPADYTKEITGTRTEQRVKMTRMRLKIASRLKEAQNTNAMLTTFNEIDMSFIMDFRKQHLEAFQKKYGMKLGFMSAFCKAAAYALQDQPVVNAVIEENEIIYRDYVDISVAVASPKGLVVPVLRNVEGMNYADIELAIAGLANKAKNGTLAVEDMDGGTFTISNGGVFGSLLGTPIINPPQSAILGMHGIFERPVAVKGQVVVRPMMYVALTYDHRLIDGREAVTFLRKVKAAVEDPRIVLAGL</sequence>
<dbReference type="PROSITE" id="PS00189">
    <property type="entry name" value="LIPOYL"/>
    <property type="match status" value="1"/>
</dbReference>
<dbReference type="EC" id="2.3.1.61" evidence="5"/>
<comment type="cofactor">
    <cofactor evidence="1">
        <name>(R)-lipoate</name>
        <dbReference type="ChEBI" id="CHEBI:83088"/>
    </cofactor>
</comment>
<dbReference type="STRING" id="69004.A0A182QKR6"/>
<keyword evidence="19" id="KW-1185">Reference proteome</keyword>
<dbReference type="GO" id="GO:0005739">
    <property type="term" value="C:mitochondrion"/>
    <property type="evidence" value="ECO:0007669"/>
    <property type="project" value="UniProtKB-SubCell"/>
</dbReference>